<dbReference type="EC" id="2.3.1.-" evidence="2"/>
<reference evidence="2 3" key="1">
    <citation type="submission" date="2024-10" db="EMBL/GenBank/DDBJ databases">
        <title>The Natural Products Discovery Center: Release of the First 8490 Sequenced Strains for Exploring Actinobacteria Biosynthetic Diversity.</title>
        <authorList>
            <person name="Kalkreuter E."/>
            <person name="Kautsar S.A."/>
            <person name="Yang D."/>
            <person name="Bader C.D."/>
            <person name="Teijaro C.N."/>
            <person name="Fluegel L."/>
            <person name="Davis C.M."/>
            <person name="Simpson J.R."/>
            <person name="Lauterbach L."/>
            <person name="Steele A.D."/>
            <person name="Gui C."/>
            <person name="Meng S."/>
            <person name="Li G."/>
            <person name="Viehrig K."/>
            <person name="Ye F."/>
            <person name="Su P."/>
            <person name="Kiefer A.F."/>
            <person name="Nichols A."/>
            <person name="Cepeda A.J."/>
            <person name="Yan W."/>
            <person name="Fan B."/>
            <person name="Jiang Y."/>
            <person name="Adhikari A."/>
            <person name="Zheng C.-J."/>
            <person name="Schuster L."/>
            <person name="Cowan T.M."/>
            <person name="Smanski M.J."/>
            <person name="Chevrette M.G."/>
            <person name="De Carvalho L.P.S."/>
            <person name="Shen B."/>
        </authorList>
    </citation>
    <scope>NUCLEOTIDE SEQUENCE [LARGE SCALE GENOMIC DNA]</scope>
    <source>
        <strain evidence="2 3">NPDC018013</strain>
    </source>
</reference>
<dbReference type="InterPro" id="IPR000182">
    <property type="entry name" value="GNAT_dom"/>
</dbReference>
<organism evidence="2 3">
    <name type="scientific">Streptomyces celluloflavus</name>
    <dbReference type="NCBI Taxonomy" id="58344"/>
    <lineage>
        <taxon>Bacteria</taxon>
        <taxon>Bacillati</taxon>
        <taxon>Actinomycetota</taxon>
        <taxon>Actinomycetes</taxon>
        <taxon>Kitasatosporales</taxon>
        <taxon>Streptomycetaceae</taxon>
        <taxon>Streptomyces</taxon>
    </lineage>
</organism>
<dbReference type="PROSITE" id="PS51186">
    <property type="entry name" value="GNAT"/>
    <property type="match status" value="1"/>
</dbReference>
<dbReference type="Proteomes" id="UP001610990">
    <property type="component" value="Unassembled WGS sequence"/>
</dbReference>
<dbReference type="SUPFAM" id="SSF55729">
    <property type="entry name" value="Acyl-CoA N-acyltransferases (Nat)"/>
    <property type="match status" value="1"/>
</dbReference>
<sequence>MFSPVFTDLWLSPYAQGEILHSDGAFVLTVNPDLDEDTPVMVLETLDGKVSVALTPEMAAAAGLKPGEDLNEESFRRHLGQAGIALHGADYLFTFLGEERDALLREATGDGIRQLTAQDAEVFAAFEASASEQDRDSAYVELDHWLVYGAFEDGRLVCAASMYPWNDSTVADLGVLTLPTARGKGHARRVVRAICRHAAGQGYESQYRCQLDNHASTALAKSAGLTLFAKWDAVFVEPEDSED</sequence>
<dbReference type="GO" id="GO:0016746">
    <property type="term" value="F:acyltransferase activity"/>
    <property type="evidence" value="ECO:0007669"/>
    <property type="project" value="UniProtKB-KW"/>
</dbReference>
<proteinExistence type="predicted"/>
<comment type="caution">
    <text evidence="2">The sequence shown here is derived from an EMBL/GenBank/DDBJ whole genome shotgun (WGS) entry which is preliminary data.</text>
</comment>
<keyword evidence="2" id="KW-0012">Acyltransferase</keyword>
<name>A0ABW7RP45_9ACTN</name>
<dbReference type="Gene3D" id="3.40.630.30">
    <property type="match status" value="1"/>
</dbReference>
<evidence type="ECO:0000313" key="2">
    <source>
        <dbReference type="EMBL" id="MFH8588669.1"/>
    </source>
</evidence>
<evidence type="ECO:0000259" key="1">
    <source>
        <dbReference type="PROSITE" id="PS51186"/>
    </source>
</evidence>
<dbReference type="RefSeq" id="WP_397675624.1">
    <property type="nucleotide sequence ID" value="NZ_JBIRGH010000025.1"/>
</dbReference>
<dbReference type="InterPro" id="IPR016181">
    <property type="entry name" value="Acyl_CoA_acyltransferase"/>
</dbReference>
<accession>A0ABW7RP45</accession>
<keyword evidence="3" id="KW-1185">Reference proteome</keyword>
<dbReference type="EMBL" id="JBIRGH010000025">
    <property type="protein sequence ID" value="MFH8588669.1"/>
    <property type="molecule type" value="Genomic_DNA"/>
</dbReference>
<gene>
    <name evidence="2" type="ORF">ACH4GP_30490</name>
</gene>
<feature type="domain" description="N-acetyltransferase" evidence="1">
    <location>
        <begin position="110"/>
        <end position="243"/>
    </location>
</feature>
<protein>
    <submittedName>
        <fullName evidence="2">GNAT family N-acetyltransferase</fullName>
        <ecNumber evidence="2">2.3.1.-</ecNumber>
    </submittedName>
</protein>
<dbReference type="Pfam" id="PF00583">
    <property type="entry name" value="Acetyltransf_1"/>
    <property type="match status" value="1"/>
</dbReference>
<evidence type="ECO:0000313" key="3">
    <source>
        <dbReference type="Proteomes" id="UP001610990"/>
    </source>
</evidence>
<keyword evidence="2" id="KW-0808">Transferase</keyword>